<feature type="region of interest" description="Disordered" evidence="1">
    <location>
        <begin position="60"/>
        <end position="84"/>
    </location>
</feature>
<protein>
    <submittedName>
        <fullName evidence="2">Uncharacterized protein</fullName>
    </submittedName>
</protein>
<dbReference type="Gene3D" id="3.30.360.10">
    <property type="entry name" value="Dihydrodipicolinate Reductase, domain 2"/>
    <property type="match status" value="1"/>
</dbReference>
<organism evidence="2 3">
    <name type="scientific">Geodia barretti</name>
    <name type="common">Barrett's horny sponge</name>
    <dbReference type="NCBI Taxonomy" id="519541"/>
    <lineage>
        <taxon>Eukaryota</taxon>
        <taxon>Metazoa</taxon>
        <taxon>Porifera</taxon>
        <taxon>Demospongiae</taxon>
        <taxon>Heteroscleromorpha</taxon>
        <taxon>Tetractinellida</taxon>
        <taxon>Astrophorina</taxon>
        <taxon>Geodiidae</taxon>
        <taxon>Geodia</taxon>
    </lineage>
</organism>
<dbReference type="Proteomes" id="UP001174909">
    <property type="component" value="Unassembled WGS sequence"/>
</dbReference>
<sequence length="84" mass="9034">MAASLDEADRMVEETASRGIALASGDAYRNMPQHWKVKALIDSGELGPVQSINLYQPTNEISGGRVPGTERLDACSPTTRTWSG</sequence>
<evidence type="ECO:0000313" key="2">
    <source>
        <dbReference type="EMBL" id="CAI8054926.1"/>
    </source>
</evidence>
<keyword evidence="3" id="KW-1185">Reference proteome</keyword>
<reference evidence="2" key="1">
    <citation type="submission" date="2023-03" db="EMBL/GenBank/DDBJ databases">
        <authorList>
            <person name="Steffen K."/>
            <person name="Cardenas P."/>
        </authorList>
    </citation>
    <scope>NUCLEOTIDE SEQUENCE</scope>
</reference>
<dbReference type="AlphaFoldDB" id="A0AA35XJN5"/>
<dbReference type="Gene3D" id="3.40.50.720">
    <property type="entry name" value="NAD(P)-binding Rossmann-like Domain"/>
    <property type="match status" value="1"/>
</dbReference>
<proteinExistence type="predicted"/>
<name>A0AA35XJN5_GEOBA</name>
<accession>A0AA35XJN5</accession>
<gene>
    <name evidence="2" type="ORF">GBAR_LOCUS29971</name>
</gene>
<dbReference type="InterPro" id="IPR036291">
    <property type="entry name" value="NAD(P)-bd_dom_sf"/>
</dbReference>
<comment type="caution">
    <text evidence="2">The sequence shown here is derived from an EMBL/GenBank/DDBJ whole genome shotgun (WGS) entry which is preliminary data.</text>
</comment>
<dbReference type="EMBL" id="CASHTH010004224">
    <property type="protein sequence ID" value="CAI8054926.1"/>
    <property type="molecule type" value="Genomic_DNA"/>
</dbReference>
<evidence type="ECO:0000313" key="3">
    <source>
        <dbReference type="Proteomes" id="UP001174909"/>
    </source>
</evidence>
<dbReference type="SUPFAM" id="SSF51735">
    <property type="entry name" value="NAD(P)-binding Rossmann-fold domains"/>
    <property type="match status" value="1"/>
</dbReference>
<evidence type="ECO:0000256" key="1">
    <source>
        <dbReference type="SAM" id="MobiDB-lite"/>
    </source>
</evidence>